<dbReference type="GO" id="GO:0008168">
    <property type="term" value="F:methyltransferase activity"/>
    <property type="evidence" value="ECO:0007669"/>
    <property type="project" value="UniProtKB-KW"/>
</dbReference>
<dbReference type="RefSeq" id="WP_095687030.1">
    <property type="nucleotide sequence ID" value="NZ_CP022745.1"/>
</dbReference>
<proteinExistence type="predicted"/>
<dbReference type="CDD" id="cd02440">
    <property type="entry name" value="AdoMet_MTases"/>
    <property type="match status" value="1"/>
</dbReference>
<feature type="domain" description="Methyltransferase putative zinc binding" evidence="1">
    <location>
        <begin position="5"/>
        <end position="65"/>
    </location>
</feature>
<dbReference type="Gene3D" id="3.40.50.150">
    <property type="entry name" value="Vaccinia Virus protein VP39"/>
    <property type="match status" value="1"/>
</dbReference>
<dbReference type="Gene3D" id="3.40.50.720">
    <property type="entry name" value="NAD(P)-binding Rossmann-like Domain"/>
    <property type="match status" value="1"/>
</dbReference>
<dbReference type="EMBL" id="CP022745">
    <property type="protein sequence ID" value="ASY44949.1"/>
    <property type="molecule type" value="Genomic_DNA"/>
</dbReference>
<dbReference type="InterPro" id="IPR038576">
    <property type="entry name" value="Methyltransf_Zn-bd_dom_put_sf"/>
</dbReference>
<evidence type="ECO:0000313" key="4">
    <source>
        <dbReference type="Proteomes" id="UP000217141"/>
    </source>
</evidence>
<dbReference type="InterPro" id="IPR029063">
    <property type="entry name" value="SAM-dependent_MTases_sf"/>
</dbReference>
<dbReference type="GO" id="GO:0032259">
    <property type="term" value="P:methylation"/>
    <property type="evidence" value="ECO:0007669"/>
    <property type="project" value="UniProtKB-KW"/>
</dbReference>
<dbReference type="Proteomes" id="UP000217141">
    <property type="component" value="Chromosome I"/>
</dbReference>
<feature type="domain" description="C-methyltransferase" evidence="2">
    <location>
        <begin position="247"/>
        <end position="408"/>
    </location>
</feature>
<keyword evidence="3" id="KW-0489">Methyltransferase</keyword>
<evidence type="ECO:0000259" key="2">
    <source>
        <dbReference type="Pfam" id="PF08484"/>
    </source>
</evidence>
<evidence type="ECO:0000259" key="1">
    <source>
        <dbReference type="Pfam" id="PF08421"/>
    </source>
</evidence>
<dbReference type="Pfam" id="PF08421">
    <property type="entry name" value="Methyltransf_13"/>
    <property type="match status" value="1"/>
</dbReference>
<dbReference type="InterPro" id="IPR013630">
    <property type="entry name" value="Methyltransf_Zn-bd_dom_put"/>
</dbReference>
<dbReference type="Pfam" id="PF13489">
    <property type="entry name" value="Methyltransf_23"/>
    <property type="match status" value="1"/>
</dbReference>
<organism evidence="3 4">
    <name type="scientific">Sphingobium xenophagum</name>
    <dbReference type="NCBI Taxonomy" id="121428"/>
    <lineage>
        <taxon>Bacteria</taxon>
        <taxon>Pseudomonadati</taxon>
        <taxon>Pseudomonadota</taxon>
        <taxon>Alphaproteobacteria</taxon>
        <taxon>Sphingomonadales</taxon>
        <taxon>Sphingomonadaceae</taxon>
        <taxon>Sphingobium</taxon>
    </lineage>
</organism>
<protein>
    <submittedName>
        <fullName evidence="3">SAM-dependent methyltransferase</fullName>
    </submittedName>
</protein>
<dbReference type="AlphaFoldDB" id="A0A249MUY2"/>
<dbReference type="InterPro" id="IPR013691">
    <property type="entry name" value="MeTrfase_14"/>
</dbReference>
<dbReference type="SUPFAM" id="SSF53335">
    <property type="entry name" value="S-adenosyl-L-methionine-dependent methyltransferases"/>
    <property type="match status" value="1"/>
</dbReference>
<dbReference type="Gene3D" id="6.20.50.110">
    <property type="entry name" value="Methyltransferase, zinc-binding domain"/>
    <property type="match status" value="1"/>
</dbReference>
<name>A0A249MUY2_SPHXE</name>
<dbReference type="KEGG" id="shyd:CJD35_11225"/>
<accession>A0A249MUY2</accession>
<dbReference type="PANTHER" id="PTHR43861">
    <property type="entry name" value="TRANS-ACONITATE 2-METHYLTRANSFERASE-RELATED"/>
    <property type="match status" value="1"/>
</dbReference>
<reference evidence="3 4" key="1">
    <citation type="submission" date="2017-08" db="EMBL/GenBank/DDBJ databases">
        <title>Whole Genome Sequence of Sphingobium hydrophobicum C1: Insights into Adaption to the Electronic-waste Contaminated Sediment.</title>
        <authorList>
            <person name="Song D."/>
            <person name="Chen X."/>
            <person name="Xu M."/>
        </authorList>
    </citation>
    <scope>NUCLEOTIDE SEQUENCE [LARGE SCALE GENOMIC DNA]</scope>
    <source>
        <strain evidence="3 4">C1</strain>
    </source>
</reference>
<evidence type="ECO:0000313" key="3">
    <source>
        <dbReference type="EMBL" id="ASY44949.1"/>
    </source>
</evidence>
<gene>
    <name evidence="3" type="ORF">CJD35_11225</name>
</gene>
<dbReference type="Pfam" id="PF08484">
    <property type="entry name" value="Methyltransf_14"/>
    <property type="match status" value="1"/>
</dbReference>
<sequence>MTETCRFCATKLTTTVADLGLTPVSNELRNIRDAAGRGQTFYPLKAMVCEACWLVQLTRVEMPAHFTEDYVYFSSFSESWLRHARDYAHTMIAAQALNGDSLVVELASNDGYLLQYFKQAGIPVLGIDPTANTARAAKEKHGIETVVDFFGISLAARLASQGIAADLIAANNVLAHVPDPKDFIGGIPAILKPGGTFTIEFPHILRMLESCQFDTIYHEHFSYLSLLTVERMLGAYGLEVYGVEELPTHGGSLRVYASHEGAGLGSVELAVGLDRVRLAEKRAGLDSAATYRGFANEVEQRKIELLDFLIKTKRAGKKVLGYGAPAKGSTMLNYCGVGPELLPFTVDRSPHKQGHYLPGVNIPILAPEELIEARPDYVLILPWNLRDEIAAQLCQLRDWGGRFVVAIPRIEIF</sequence>
<keyword evidence="3" id="KW-0808">Transferase</keyword>
<dbReference type="PANTHER" id="PTHR43861:SF5">
    <property type="entry name" value="BLL5978 PROTEIN"/>
    <property type="match status" value="1"/>
</dbReference>